<keyword evidence="1" id="KW-0969">Cilium</keyword>
<keyword evidence="1" id="KW-0282">Flagellum</keyword>
<name>A0A1E3H197_9HYPH</name>
<proteinExistence type="predicted"/>
<sequence length="73" mass="7366">MDAEALRALVGATLARRIGAGERDIEITFDTAPDPVALPLGETADLTVAALSYVPSAARFSAEIALPVSAAGA</sequence>
<comment type="caution">
    <text evidence="1">The sequence shown here is derived from an EMBL/GenBank/DDBJ whole genome shotgun (WGS) entry which is preliminary data.</text>
</comment>
<dbReference type="Proteomes" id="UP000094622">
    <property type="component" value="Unassembled WGS sequence"/>
</dbReference>
<protein>
    <submittedName>
        <fullName evidence="1">Flagellar basal body P-ring biosynthesis protein FlgA</fullName>
    </submittedName>
</protein>
<evidence type="ECO:0000313" key="2">
    <source>
        <dbReference type="Proteomes" id="UP000094622"/>
    </source>
</evidence>
<accession>A0A1E3H197</accession>
<organism evidence="1 2">
    <name type="scientific">Methylobrevis pamukkalensis</name>
    <dbReference type="NCBI Taxonomy" id="1439726"/>
    <lineage>
        <taxon>Bacteria</taxon>
        <taxon>Pseudomonadati</taxon>
        <taxon>Pseudomonadota</taxon>
        <taxon>Alphaproteobacteria</taxon>
        <taxon>Hyphomicrobiales</taxon>
        <taxon>Pleomorphomonadaceae</taxon>
        <taxon>Methylobrevis</taxon>
    </lineage>
</organism>
<gene>
    <name evidence="1" type="ORF">A6302_03361</name>
</gene>
<evidence type="ECO:0000313" key="1">
    <source>
        <dbReference type="EMBL" id="ODN69341.1"/>
    </source>
</evidence>
<dbReference type="RefSeq" id="WP_069307728.1">
    <property type="nucleotide sequence ID" value="NZ_MCRJ01000096.1"/>
</dbReference>
<dbReference type="EMBL" id="MCRJ01000096">
    <property type="protein sequence ID" value="ODN69341.1"/>
    <property type="molecule type" value="Genomic_DNA"/>
</dbReference>
<reference evidence="1 2" key="1">
    <citation type="submission" date="2016-07" db="EMBL/GenBank/DDBJ databases">
        <title>Draft Genome Sequence of Methylobrevis pamukkalensis PK2.</title>
        <authorList>
            <person name="Vasilenko O.V."/>
            <person name="Doronina N.V."/>
            <person name="Shmareva M.N."/>
            <person name="Tarlachkov S.V."/>
            <person name="Mustakhimov I."/>
            <person name="Trotsenko Y.A."/>
        </authorList>
    </citation>
    <scope>NUCLEOTIDE SEQUENCE [LARGE SCALE GENOMIC DNA]</scope>
    <source>
        <strain evidence="1 2">PK2</strain>
    </source>
</reference>
<keyword evidence="2" id="KW-1185">Reference proteome</keyword>
<dbReference type="AlphaFoldDB" id="A0A1E3H197"/>
<keyword evidence="1" id="KW-0966">Cell projection</keyword>